<dbReference type="Proteomes" id="UP000509568">
    <property type="component" value="Chromosome"/>
</dbReference>
<keyword evidence="1" id="KW-0812">Transmembrane</keyword>
<keyword evidence="1" id="KW-1133">Transmembrane helix</keyword>
<feature type="transmembrane region" description="Helical" evidence="1">
    <location>
        <begin position="29"/>
        <end position="47"/>
    </location>
</feature>
<organism evidence="2 3">
    <name type="scientific">Pseudomonas eucalypticola</name>
    <dbReference type="NCBI Taxonomy" id="2599595"/>
    <lineage>
        <taxon>Bacteria</taxon>
        <taxon>Pseudomonadati</taxon>
        <taxon>Pseudomonadota</taxon>
        <taxon>Gammaproteobacteria</taxon>
        <taxon>Pseudomonadales</taxon>
        <taxon>Pseudomonadaceae</taxon>
        <taxon>Pseudomonas</taxon>
    </lineage>
</organism>
<gene>
    <name evidence="2" type="ORF">HWQ56_23460</name>
</gene>
<protein>
    <submittedName>
        <fullName evidence="2">Uncharacterized protein</fullName>
    </submittedName>
</protein>
<evidence type="ECO:0000313" key="3">
    <source>
        <dbReference type="Proteomes" id="UP000509568"/>
    </source>
</evidence>
<evidence type="ECO:0000256" key="1">
    <source>
        <dbReference type="SAM" id="Phobius"/>
    </source>
</evidence>
<dbReference type="AlphaFoldDB" id="A0A7D5DA32"/>
<dbReference type="RefSeq" id="WP_176571901.1">
    <property type="nucleotide sequence ID" value="NZ_CP056030.1"/>
</dbReference>
<dbReference type="KEGG" id="pez:HWQ56_23460"/>
<reference evidence="2 3" key="1">
    <citation type="submission" date="2020-06" db="EMBL/GenBank/DDBJ databases">
        <title>Pseudomonas eucalypticola sp. nov., an endophyte of Eucalyptus dunnii leaves with biocontrol ability of eucalyptus leaf blight.</title>
        <authorList>
            <person name="Liu Y."/>
            <person name="Song Z."/>
            <person name="Zeng H."/>
            <person name="Lu M."/>
            <person name="Wang X."/>
            <person name="Lian X."/>
            <person name="Zhang Q."/>
        </authorList>
    </citation>
    <scope>NUCLEOTIDE SEQUENCE [LARGE SCALE GENOMIC DNA]</scope>
    <source>
        <strain evidence="2 3">NP-1</strain>
    </source>
</reference>
<evidence type="ECO:0000313" key="2">
    <source>
        <dbReference type="EMBL" id="QKZ06572.1"/>
    </source>
</evidence>
<keyword evidence="3" id="KW-1185">Reference proteome</keyword>
<dbReference type="EMBL" id="CP056030">
    <property type="protein sequence ID" value="QKZ06572.1"/>
    <property type="molecule type" value="Genomic_DNA"/>
</dbReference>
<proteinExistence type="predicted"/>
<accession>A0A7D5DA32</accession>
<name>A0A7D5DA32_9PSED</name>
<sequence length="48" mass="4989">MLAIAVIGLCVVRLGAASALCREALLRRVVMFYSGLLLVIGGLATAGW</sequence>
<keyword evidence="1" id="KW-0472">Membrane</keyword>